<keyword evidence="2" id="KW-1185">Reference proteome</keyword>
<evidence type="ECO:0000313" key="2">
    <source>
        <dbReference type="Proteomes" id="UP001054945"/>
    </source>
</evidence>
<name>A0AAV4Y771_CAEEX</name>
<dbReference type="EMBL" id="BPLR01018923">
    <property type="protein sequence ID" value="GIZ03242.1"/>
    <property type="molecule type" value="Genomic_DNA"/>
</dbReference>
<accession>A0AAV4Y771</accession>
<evidence type="ECO:0000313" key="1">
    <source>
        <dbReference type="EMBL" id="GIZ03242.1"/>
    </source>
</evidence>
<gene>
    <name evidence="1" type="ORF">CEXT_568821</name>
</gene>
<proteinExistence type="predicted"/>
<protein>
    <submittedName>
        <fullName evidence="1">Uncharacterized protein</fullName>
    </submittedName>
</protein>
<comment type="caution">
    <text evidence="1">The sequence shown here is derived from an EMBL/GenBank/DDBJ whole genome shotgun (WGS) entry which is preliminary data.</text>
</comment>
<sequence length="91" mass="10458">MCGCKFLGVSDHPVLLRYYRKIWRNVKITPDLLTYESGYLLDIKTVIQSYCNVRCVMSFVICSPNGLQSITDESDQQQQKKNFLNLKGYAG</sequence>
<organism evidence="1 2">
    <name type="scientific">Caerostris extrusa</name>
    <name type="common">Bark spider</name>
    <name type="synonym">Caerostris bankana</name>
    <dbReference type="NCBI Taxonomy" id="172846"/>
    <lineage>
        <taxon>Eukaryota</taxon>
        <taxon>Metazoa</taxon>
        <taxon>Ecdysozoa</taxon>
        <taxon>Arthropoda</taxon>
        <taxon>Chelicerata</taxon>
        <taxon>Arachnida</taxon>
        <taxon>Araneae</taxon>
        <taxon>Araneomorphae</taxon>
        <taxon>Entelegynae</taxon>
        <taxon>Araneoidea</taxon>
        <taxon>Araneidae</taxon>
        <taxon>Caerostris</taxon>
    </lineage>
</organism>
<dbReference type="Proteomes" id="UP001054945">
    <property type="component" value="Unassembled WGS sequence"/>
</dbReference>
<dbReference type="AlphaFoldDB" id="A0AAV4Y771"/>
<reference evidence="1 2" key="1">
    <citation type="submission" date="2021-06" db="EMBL/GenBank/DDBJ databases">
        <title>Caerostris extrusa draft genome.</title>
        <authorList>
            <person name="Kono N."/>
            <person name="Arakawa K."/>
        </authorList>
    </citation>
    <scope>NUCLEOTIDE SEQUENCE [LARGE SCALE GENOMIC DNA]</scope>
</reference>